<evidence type="ECO:0000256" key="1">
    <source>
        <dbReference type="SAM" id="SignalP"/>
    </source>
</evidence>
<reference evidence="2" key="1">
    <citation type="submission" date="2020-08" db="EMBL/GenBank/DDBJ databases">
        <title>Genome public.</title>
        <authorList>
            <person name="Liu C."/>
            <person name="Sun Q."/>
        </authorList>
    </citation>
    <scope>NUCLEOTIDE SEQUENCE</scope>
    <source>
        <strain evidence="2">BX5</strain>
    </source>
</reference>
<dbReference type="EMBL" id="JACOPN010000002">
    <property type="protein sequence ID" value="MBC5716369.1"/>
    <property type="molecule type" value="Genomic_DNA"/>
</dbReference>
<accession>A0A8J6M1C5</accession>
<gene>
    <name evidence="2" type="ORF">H8S55_03360</name>
</gene>
<dbReference type="InterPro" id="IPR038765">
    <property type="entry name" value="Papain-like_cys_pep_sf"/>
</dbReference>
<evidence type="ECO:0000313" key="2">
    <source>
        <dbReference type="EMBL" id="MBC5716369.1"/>
    </source>
</evidence>
<comment type="caution">
    <text evidence="2">The sequence shown here is derived from an EMBL/GenBank/DDBJ whole genome shotgun (WGS) entry which is preliminary data.</text>
</comment>
<name>A0A8J6M1C5_9FIRM</name>
<dbReference type="SUPFAM" id="SSF54001">
    <property type="entry name" value="Cysteine proteinases"/>
    <property type="match status" value="1"/>
</dbReference>
<dbReference type="AlphaFoldDB" id="A0A8J6M1C5"/>
<evidence type="ECO:0000313" key="3">
    <source>
        <dbReference type="Proteomes" id="UP000602260"/>
    </source>
</evidence>
<organism evidence="2 3">
    <name type="scientific">Flintibacter faecis</name>
    <dbReference type="NCBI Taxonomy" id="2763047"/>
    <lineage>
        <taxon>Bacteria</taxon>
        <taxon>Bacillati</taxon>
        <taxon>Bacillota</taxon>
        <taxon>Clostridia</taxon>
        <taxon>Eubacteriales</taxon>
        <taxon>Flintibacter</taxon>
    </lineage>
</organism>
<feature type="chain" id="PRO_5038733051" description="Transglutaminase-like domain-containing protein" evidence="1">
    <location>
        <begin position="21"/>
        <end position="362"/>
    </location>
</feature>
<dbReference type="Proteomes" id="UP000602260">
    <property type="component" value="Unassembled WGS sequence"/>
</dbReference>
<keyword evidence="1" id="KW-0732">Signal</keyword>
<evidence type="ECO:0008006" key="4">
    <source>
        <dbReference type="Google" id="ProtNLM"/>
    </source>
</evidence>
<proteinExistence type="predicted"/>
<dbReference type="RefSeq" id="WP_186877830.1">
    <property type="nucleotide sequence ID" value="NZ_JACOPN010000002.1"/>
</dbReference>
<dbReference type="PROSITE" id="PS51257">
    <property type="entry name" value="PROKAR_LIPOPROTEIN"/>
    <property type="match status" value="1"/>
</dbReference>
<keyword evidence="3" id="KW-1185">Reference proteome</keyword>
<sequence>MKTRILAAAAAASLLLTGCAALLDRDYVSVTVHSTTPATAGDNSALRAESYQELVNVLTYMVSQSMPSASIRLYESEDVQADLERACVEVTQEYPLGAYAVDYIQYHVSPILTYHEAEVQITYRRTKEQMDAIVSATGITAIRSQLESTLEQFSPECTLSISYFDGGVDDIQALFRQAYFAVPEAAEDLPDVSVSLYPDSGRQRIVELELNYHLPQDELLRRQETTRYQCQELARDLKSYTGDLRISAAGQTVLQVCSYTSDGGSTPYLALTDGRANSQGLALFMSALCQQLNVDCMVVEGSQNGRPHFWNVVSTQNGWRHLDLAMVENWISPYQTDAQMTAAGYVWDGQSVPQCPAPFPAS</sequence>
<protein>
    <recommendedName>
        <fullName evidence="4">Transglutaminase-like domain-containing protein</fullName>
    </recommendedName>
</protein>
<feature type="signal peptide" evidence="1">
    <location>
        <begin position="1"/>
        <end position="20"/>
    </location>
</feature>